<dbReference type="Pfam" id="PF14317">
    <property type="entry name" value="YcxB"/>
    <property type="match status" value="1"/>
</dbReference>
<dbReference type="GeneID" id="41357371"/>
<evidence type="ECO:0000313" key="3">
    <source>
        <dbReference type="EMBL" id="ACR71410.1"/>
    </source>
</evidence>
<keyword evidence="1" id="KW-0472">Membrane</keyword>
<name>C4Z305_LACE2</name>
<organism evidence="3 4">
    <name type="scientific">Lachnospira eligens (strain ATCC 27750 / DSM 3376 / VPI C15-48 / C15-B4)</name>
    <name type="common">Eubacterium eligens</name>
    <dbReference type="NCBI Taxonomy" id="515620"/>
    <lineage>
        <taxon>Bacteria</taxon>
        <taxon>Bacillati</taxon>
        <taxon>Bacillota</taxon>
        <taxon>Clostridia</taxon>
        <taxon>Lachnospirales</taxon>
        <taxon>Lachnospiraceae</taxon>
        <taxon>Lachnospira</taxon>
    </lineage>
</organism>
<keyword evidence="1" id="KW-0812">Transmembrane</keyword>
<dbReference type="InterPro" id="IPR025588">
    <property type="entry name" value="YcxB-like_C"/>
</dbReference>
<sequence length="177" mass="20093">MEDRIEFDSVITEKALNDFKMYHIFHNVGGVFGYVFAAFAIVMCVLGVIFKMSPKYIVMMGLFGVFFFFYPIVNMRLGTKKQMKTVAAFKEPMHYSAGEDKIIVSQGDMSEELAWEQIYKIRFTGSNLILYLSSVRANVLTVNSMGEAAVPFVKMCQKKLKSFQVKVNMDKLAKAVA</sequence>
<dbReference type="Proteomes" id="UP000001476">
    <property type="component" value="Chromosome"/>
</dbReference>
<reference evidence="3 4" key="1">
    <citation type="journal article" date="2009" name="Proc. Natl. Acad. Sci. U.S.A.">
        <title>Characterizing a model human gut microbiota composed of members of its two dominant bacterial phyla.</title>
        <authorList>
            <person name="Mahowald M.A."/>
            <person name="Rey F.E."/>
            <person name="Seedorf H."/>
            <person name="Turnbaugh P.J."/>
            <person name="Fulton R.S."/>
            <person name="Wollam A."/>
            <person name="Shah N."/>
            <person name="Wang C."/>
            <person name="Magrini V."/>
            <person name="Wilson R.K."/>
            <person name="Cantarel B.L."/>
            <person name="Coutinho P.M."/>
            <person name="Henrissat B."/>
            <person name="Crock L.W."/>
            <person name="Russell A."/>
            <person name="Verberkmoes N.C."/>
            <person name="Hettich R.L."/>
            <person name="Gordon J.I."/>
        </authorList>
    </citation>
    <scope>NUCLEOTIDE SEQUENCE [LARGE SCALE GENOMIC DNA]</scope>
    <source>
        <strain evidence="4">ATCC 27750 / DSM 3376 / VPI C15-48 / C15-B4</strain>
    </source>
</reference>
<dbReference type="KEGG" id="eel:EUBELI_00374"/>
<protein>
    <recommendedName>
        <fullName evidence="2">YcxB-like C-terminal domain-containing protein</fullName>
    </recommendedName>
</protein>
<evidence type="ECO:0000256" key="1">
    <source>
        <dbReference type="SAM" id="Phobius"/>
    </source>
</evidence>
<accession>C4Z305</accession>
<feature type="transmembrane region" description="Helical" evidence="1">
    <location>
        <begin position="56"/>
        <end position="73"/>
    </location>
</feature>
<evidence type="ECO:0000259" key="2">
    <source>
        <dbReference type="Pfam" id="PF14317"/>
    </source>
</evidence>
<dbReference type="HOGENOM" id="CLU_104971_1_0_9"/>
<keyword evidence="4" id="KW-1185">Reference proteome</keyword>
<feature type="transmembrane region" description="Helical" evidence="1">
    <location>
        <begin position="24"/>
        <end position="50"/>
    </location>
</feature>
<dbReference type="RefSeq" id="WP_012738647.1">
    <property type="nucleotide sequence ID" value="NC_012778.1"/>
</dbReference>
<evidence type="ECO:0000313" key="4">
    <source>
        <dbReference type="Proteomes" id="UP000001476"/>
    </source>
</evidence>
<dbReference type="STRING" id="515620.EUBELI_00374"/>
<dbReference type="AlphaFoldDB" id="C4Z305"/>
<gene>
    <name evidence="3" type="ordered locus">EUBELI_00374</name>
</gene>
<feature type="domain" description="YcxB-like C-terminal" evidence="2">
    <location>
        <begin position="98"/>
        <end position="152"/>
    </location>
</feature>
<keyword evidence="1" id="KW-1133">Transmembrane helix</keyword>
<proteinExistence type="predicted"/>
<dbReference type="EMBL" id="CP001104">
    <property type="protein sequence ID" value="ACR71410.1"/>
    <property type="molecule type" value="Genomic_DNA"/>
</dbReference>